<reference evidence="2 3" key="1">
    <citation type="submission" date="2023-10" db="EMBL/GenBank/DDBJ databases">
        <title>Genomes of two closely related lineages of the louse Polyplax serrata with different host specificities.</title>
        <authorList>
            <person name="Martinu J."/>
            <person name="Tarabai H."/>
            <person name="Stefka J."/>
            <person name="Hypsa V."/>
        </authorList>
    </citation>
    <scope>NUCLEOTIDE SEQUENCE [LARGE SCALE GENOMIC DNA]</scope>
    <source>
        <strain evidence="2">HR10_N</strain>
    </source>
</reference>
<feature type="compositionally biased region" description="Basic and acidic residues" evidence="1">
    <location>
        <begin position="11"/>
        <end position="20"/>
    </location>
</feature>
<dbReference type="EMBL" id="JAWJWE010000038">
    <property type="protein sequence ID" value="KAK6623577.1"/>
    <property type="molecule type" value="Genomic_DNA"/>
</dbReference>
<dbReference type="AlphaFoldDB" id="A0AAN8NW34"/>
<name>A0AAN8NW34_POLSC</name>
<accession>A0AAN8NW34</accession>
<dbReference type="Proteomes" id="UP001372834">
    <property type="component" value="Unassembled WGS sequence"/>
</dbReference>
<comment type="caution">
    <text evidence="2">The sequence shown here is derived from an EMBL/GenBank/DDBJ whole genome shotgun (WGS) entry which is preliminary data.</text>
</comment>
<evidence type="ECO:0000313" key="3">
    <source>
        <dbReference type="Proteomes" id="UP001372834"/>
    </source>
</evidence>
<gene>
    <name evidence="2" type="ORF">RUM43_009429</name>
</gene>
<protein>
    <submittedName>
        <fullName evidence="2">Uncharacterized protein</fullName>
    </submittedName>
</protein>
<evidence type="ECO:0000256" key="1">
    <source>
        <dbReference type="SAM" id="MobiDB-lite"/>
    </source>
</evidence>
<proteinExistence type="predicted"/>
<evidence type="ECO:0000313" key="2">
    <source>
        <dbReference type="EMBL" id="KAK6623577.1"/>
    </source>
</evidence>
<sequence>MAAGKLMSIGKKREEDDENKKLCDGVRERKPWRTGVAGRQADTTERNIKIYEHNYNRHVVYREDQENLIGRQEAL</sequence>
<organism evidence="2 3">
    <name type="scientific">Polyplax serrata</name>
    <name type="common">Common mouse louse</name>
    <dbReference type="NCBI Taxonomy" id="468196"/>
    <lineage>
        <taxon>Eukaryota</taxon>
        <taxon>Metazoa</taxon>
        <taxon>Ecdysozoa</taxon>
        <taxon>Arthropoda</taxon>
        <taxon>Hexapoda</taxon>
        <taxon>Insecta</taxon>
        <taxon>Pterygota</taxon>
        <taxon>Neoptera</taxon>
        <taxon>Paraneoptera</taxon>
        <taxon>Psocodea</taxon>
        <taxon>Troctomorpha</taxon>
        <taxon>Phthiraptera</taxon>
        <taxon>Anoplura</taxon>
        <taxon>Polyplacidae</taxon>
        <taxon>Polyplax</taxon>
    </lineage>
</organism>
<feature type="region of interest" description="Disordered" evidence="1">
    <location>
        <begin position="1"/>
        <end position="20"/>
    </location>
</feature>